<keyword evidence="4" id="KW-1185">Reference proteome</keyword>
<accession>A0A4Y6PZQ5</accession>
<dbReference type="Proteomes" id="UP000315995">
    <property type="component" value="Chromosome"/>
</dbReference>
<sequence length="218" mass="24238">MKINADLTKRATADTTDMEWQESPAEGVWRKMLDRDGEEVARATSLVRYAPGSSFPEHTHGGGEEFFVLEGTFSDEKGDYPAGTYVRNPIDSSHSPRSDDGCVILVKLRQMSDPDEPRVVVDTNEETWQPVDDAPVERIPLFESHKTGESVCLERWKPDTTFSPREWSGGAEYFVLTGSFADDFGAYAEGSWLRVPAGSTQEVSTANGCTVWIKRGHL</sequence>
<feature type="domain" description="ChrR-like cupin" evidence="2">
    <location>
        <begin position="9"/>
        <end position="111"/>
    </location>
</feature>
<gene>
    <name evidence="3" type="ORF">FIV42_23800</name>
</gene>
<dbReference type="SUPFAM" id="SSF51182">
    <property type="entry name" value="RmlC-like cupins"/>
    <property type="match status" value="2"/>
</dbReference>
<dbReference type="AlphaFoldDB" id="A0A4Y6PZQ5"/>
<dbReference type="Pfam" id="PF12973">
    <property type="entry name" value="Cupin_7"/>
    <property type="match status" value="2"/>
</dbReference>
<organism evidence="3 4">
    <name type="scientific">Persicimonas caeni</name>
    <dbReference type="NCBI Taxonomy" id="2292766"/>
    <lineage>
        <taxon>Bacteria</taxon>
        <taxon>Deltaproteobacteria</taxon>
        <taxon>Bradymonadales</taxon>
        <taxon>Bradymonadaceae</taxon>
        <taxon>Persicimonas</taxon>
    </lineage>
</organism>
<reference evidence="3 4" key="1">
    <citation type="submission" date="2019-06" db="EMBL/GenBank/DDBJ databases">
        <title>Persicimonas caeni gen. nov., sp. nov., a predatory bacterium isolated from solar saltern.</title>
        <authorList>
            <person name="Wang S."/>
        </authorList>
    </citation>
    <scope>NUCLEOTIDE SEQUENCE [LARGE SCALE GENOMIC DNA]</scope>
    <source>
        <strain evidence="3 4">YN101</strain>
    </source>
</reference>
<dbReference type="RefSeq" id="WP_141200113.1">
    <property type="nucleotide sequence ID" value="NZ_CP041186.1"/>
</dbReference>
<dbReference type="Gene3D" id="2.60.120.10">
    <property type="entry name" value="Jelly Rolls"/>
    <property type="match status" value="1"/>
</dbReference>
<evidence type="ECO:0000313" key="3">
    <source>
        <dbReference type="EMBL" id="QDG53659.1"/>
    </source>
</evidence>
<feature type="domain" description="ChrR-like cupin" evidence="2">
    <location>
        <begin position="118"/>
        <end position="218"/>
    </location>
</feature>
<evidence type="ECO:0000313" key="4">
    <source>
        <dbReference type="Proteomes" id="UP000315995"/>
    </source>
</evidence>
<protein>
    <submittedName>
        <fullName evidence="3">Cupin</fullName>
    </submittedName>
</protein>
<dbReference type="InterPro" id="IPR014710">
    <property type="entry name" value="RmlC-like_jellyroll"/>
</dbReference>
<proteinExistence type="predicted"/>
<dbReference type="InterPro" id="IPR025979">
    <property type="entry name" value="ChrR-like_cupin_dom"/>
</dbReference>
<feature type="region of interest" description="Disordered" evidence="1">
    <location>
        <begin position="1"/>
        <end position="24"/>
    </location>
</feature>
<dbReference type="EMBL" id="CP041186">
    <property type="protein sequence ID" value="QDG53659.1"/>
    <property type="molecule type" value="Genomic_DNA"/>
</dbReference>
<dbReference type="OrthoDB" id="2988517at2"/>
<dbReference type="InterPro" id="IPR011051">
    <property type="entry name" value="RmlC_Cupin_sf"/>
</dbReference>
<name>A0A4Y6PZQ5_PERCE</name>
<dbReference type="CDD" id="cd20303">
    <property type="entry name" value="cupin_ChrR_1"/>
    <property type="match status" value="1"/>
</dbReference>
<evidence type="ECO:0000259" key="2">
    <source>
        <dbReference type="Pfam" id="PF12973"/>
    </source>
</evidence>
<accession>A0A5B8YAK4</accession>
<evidence type="ECO:0000256" key="1">
    <source>
        <dbReference type="SAM" id="MobiDB-lite"/>
    </source>
</evidence>